<comment type="cofactor">
    <cofactor evidence="3">
        <name>FAD</name>
        <dbReference type="ChEBI" id="CHEBI:57692"/>
    </cofactor>
</comment>
<organism evidence="18 19">
    <name type="scientific">Lentinula detonsa</name>
    <dbReference type="NCBI Taxonomy" id="2804962"/>
    <lineage>
        <taxon>Eukaryota</taxon>
        <taxon>Fungi</taxon>
        <taxon>Dikarya</taxon>
        <taxon>Basidiomycota</taxon>
        <taxon>Agaricomycotina</taxon>
        <taxon>Agaricomycetes</taxon>
        <taxon>Agaricomycetidae</taxon>
        <taxon>Agaricales</taxon>
        <taxon>Marasmiineae</taxon>
        <taxon>Omphalotaceae</taxon>
        <taxon>Lentinula</taxon>
    </lineage>
</organism>
<proteinExistence type="inferred from homology"/>
<keyword evidence="8" id="KW-0285">Flavoprotein</keyword>
<evidence type="ECO:0000256" key="11">
    <source>
        <dbReference type="ARBA" id="ARBA00022827"/>
    </source>
</evidence>
<accession>A0AA38PRX7</accession>
<dbReference type="GO" id="GO:0020037">
    <property type="term" value="F:heme binding"/>
    <property type="evidence" value="ECO:0007669"/>
    <property type="project" value="InterPro"/>
</dbReference>
<dbReference type="FunFam" id="1.10.630.10:FF:000040">
    <property type="entry name" value="Bifunctional cytochrome P450/NADPH--P450 reductase"/>
    <property type="match status" value="1"/>
</dbReference>
<evidence type="ECO:0000256" key="4">
    <source>
        <dbReference type="ARBA" id="ARBA00010018"/>
    </source>
</evidence>
<dbReference type="GO" id="GO:0005506">
    <property type="term" value="F:iron ion binding"/>
    <property type="evidence" value="ECO:0007669"/>
    <property type="project" value="InterPro"/>
</dbReference>
<reference evidence="18" key="1">
    <citation type="submission" date="2022-08" db="EMBL/GenBank/DDBJ databases">
        <authorList>
            <consortium name="DOE Joint Genome Institute"/>
            <person name="Min B."/>
            <person name="Riley R."/>
            <person name="Sierra-Patev S."/>
            <person name="Naranjo-Ortiz M."/>
            <person name="Looney B."/>
            <person name="Konkel Z."/>
            <person name="Slot J.C."/>
            <person name="Sakamoto Y."/>
            <person name="Steenwyk J.L."/>
            <person name="Rokas A."/>
            <person name="Carro J."/>
            <person name="Camarero S."/>
            <person name="Ferreira P."/>
            <person name="Molpeceres G."/>
            <person name="Ruiz-Duenas F.J."/>
            <person name="Serrano A."/>
            <person name="Henrissat B."/>
            <person name="Drula E."/>
            <person name="Hughes K.W."/>
            <person name="Mata J.L."/>
            <person name="Ishikawa N.K."/>
            <person name="Vargas-Isla R."/>
            <person name="Ushijima S."/>
            <person name="Smith C.A."/>
            <person name="Ahrendt S."/>
            <person name="Andreopoulos W."/>
            <person name="He G."/>
            <person name="Labutti K."/>
            <person name="Lipzen A."/>
            <person name="Ng V."/>
            <person name="Sandor L."/>
            <person name="Barry K."/>
            <person name="Martinez A.T."/>
            <person name="Xiao Y."/>
            <person name="Gibbons J.G."/>
            <person name="Terashima K."/>
            <person name="Hibbett D.S."/>
            <person name="Grigoriev I.V."/>
        </authorList>
    </citation>
    <scope>NUCLEOTIDE SEQUENCE</scope>
    <source>
        <strain evidence="18">TFB7829</strain>
    </source>
</reference>
<keyword evidence="10 16" id="KW-0479">Metal-binding</keyword>
<dbReference type="InterPro" id="IPR001128">
    <property type="entry name" value="Cyt_P450"/>
</dbReference>
<comment type="cofactor">
    <cofactor evidence="1">
        <name>FMN</name>
        <dbReference type="ChEBI" id="CHEBI:58210"/>
    </cofactor>
</comment>
<evidence type="ECO:0000256" key="2">
    <source>
        <dbReference type="ARBA" id="ARBA00001971"/>
    </source>
</evidence>
<evidence type="ECO:0000256" key="17">
    <source>
        <dbReference type="RuleBase" id="RU000461"/>
    </source>
</evidence>
<dbReference type="InterPro" id="IPR002401">
    <property type="entry name" value="Cyt_P450_E_grp-I"/>
</dbReference>
<evidence type="ECO:0000256" key="12">
    <source>
        <dbReference type="ARBA" id="ARBA00022857"/>
    </source>
</evidence>
<evidence type="ECO:0000313" key="19">
    <source>
        <dbReference type="Proteomes" id="UP001163850"/>
    </source>
</evidence>
<evidence type="ECO:0000256" key="5">
    <source>
        <dbReference type="ARBA" id="ARBA00010617"/>
    </source>
</evidence>
<dbReference type="GO" id="GO:0016705">
    <property type="term" value="F:oxidoreductase activity, acting on paired donors, with incorporation or reduction of molecular oxygen"/>
    <property type="evidence" value="ECO:0007669"/>
    <property type="project" value="InterPro"/>
</dbReference>
<keyword evidence="9" id="KW-0288">FMN</keyword>
<feature type="binding site" description="axial binding residue" evidence="16">
    <location>
        <position position="432"/>
    </location>
    <ligand>
        <name>heme</name>
        <dbReference type="ChEBI" id="CHEBI:30413"/>
    </ligand>
    <ligandPart>
        <name>Fe</name>
        <dbReference type="ChEBI" id="CHEBI:18248"/>
    </ligandPart>
</feature>
<evidence type="ECO:0000256" key="8">
    <source>
        <dbReference type="ARBA" id="ARBA00022630"/>
    </source>
</evidence>
<dbReference type="Gene3D" id="1.10.630.10">
    <property type="entry name" value="Cytochrome P450"/>
    <property type="match status" value="1"/>
</dbReference>
<dbReference type="PANTHER" id="PTHR24291">
    <property type="entry name" value="CYTOCHROME P450 FAMILY 4"/>
    <property type="match status" value="1"/>
</dbReference>
<evidence type="ECO:0000256" key="3">
    <source>
        <dbReference type="ARBA" id="ARBA00001974"/>
    </source>
</evidence>
<keyword evidence="7 16" id="KW-0349">Heme</keyword>
<dbReference type="InterPro" id="IPR017972">
    <property type="entry name" value="Cyt_P450_CS"/>
</dbReference>
<sequence length="484" mass="55063">MSRAIPQPPGYPFLGNIFSLNNGQILTPFVDVPAHGFHELARKFGEIYQLNLLGRKVIFVSSYALVNELCDDSRFRKSVGGALKETRNLLNDGIFTAFDGEISWNVAHRLLVPAFGTPLPVSSHPHSNTLNINIMLGALRVRDMLEDMKNICDQMLTKWNDMPIDLNIDPTDDLTRVALDTIALCSMSYRLESFQSDSQPPFVQTMVDFLQECNNRANRPKIVQMFLNATNGKYQRDIEQMRNTAKAILQDRKANPTDRKDMLNVMLRGRDPKTGAQMSDESIIDNLLTFLIAGHETTSGTMSFALYYLLKHPEVMKELQSEIDNVLGDQPAQLGDLTRMQYLNAVIRETIRLQPTAAIRAIYPLEDTVIGGGKYFVMKNEPIALQIWDLHRDISIWGLDAEEFKPERMLKENFELLPPNAWQPFGFGMRSCIGRAFAWQEMCLVLSSIVQRFDLSLVDPSYELQITQAITIKPKDFRILARQR</sequence>
<dbReference type="PRINTS" id="PR00463">
    <property type="entry name" value="EP450I"/>
</dbReference>
<keyword evidence="11" id="KW-0274">FAD</keyword>
<comment type="cofactor">
    <cofactor evidence="2 16">
        <name>heme</name>
        <dbReference type="ChEBI" id="CHEBI:30413"/>
    </cofactor>
</comment>
<keyword evidence="13 17" id="KW-0560">Oxidoreductase</keyword>
<evidence type="ECO:0000256" key="6">
    <source>
        <dbReference type="ARBA" id="ARBA00022448"/>
    </source>
</evidence>
<evidence type="ECO:0000256" key="13">
    <source>
        <dbReference type="ARBA" id="ARBA00023002"/>
    </source>
</evidence>
<evidence type="ECO:0000256" key="14">
    <source>
        <dbReference type="ARBA" id="ARBA00023004"/>
    </source>
</evidence>
<evidence type="ECO:0000256" key="10">
    <source>
        <dbReference type="ARBA" id="ARBA00022723"/>
    </source>
</evidence>
<dbReference type="PRINTS" id="PR00385">
    <property type="entry name" value="P450"/>
</dbReference>
<evidence type="ECO:0000313" key="18">
    <source>
        <dbReference type="EMBL" id="KAJ3980206.1"/>
    </source>
</evidence>
<keyword evidence="12" id="KW-0521">NADP</keyword>
<evidence type="ECO:0000256" key="1">
    <source>
        <dbReference type="ARBA" id="ARBA00001917"/>
    </source>
</evidence>
<dbReference type="SUPFAM" id="SSF48264">
    <property type="entry name" value="Cytochrome P450"/>
    <property type="match status" value="1"/>
</dbReference>
<keyword evidence="15 17" id="KW-0503">Monooxygenase</keyword>
<evidence type="ECO:0000256" key="15">
    <source>
        <dbReference type="ARBA" id="ARBA00023033"/>
    </source>
</evidence>
<dbReference type="PANTHER" id="PTHR24291:SF50">
    <property type="entry name" value="BIFUNCTIONAL ALBAFLAVENONE MONOOXYGENASE_TERPENE SYNTHASE"/>
    <property type="match status" value="1"/>
</dbReference>
<evidence type="ECO:0000256" key="7">
    <source>
        <dbReference type="ARBA" id="ARBA00022617"/>
    </source>
</evidence>
<evidence type="ECO:0000256" key="16">
    <source>
        <dbReference type="PIRSR" id="PIRSR602401-1"/>
    </source>
</evidence>
<dbReference type="EMBL" id="MU802212">
    <property type="protein sequence ID" value="KAJ3980206.1"/>
    <property type="molecule type" value="Genomic_DNA"/>
</dbReference>
<dbReference type="Proteomes" id="UP001163850">
    <property type="component" value="Unassembled WGS sequence"/>
</dbReference>
<gene>
    <name evidence="18" type="ORF">F5890DRAFT_1468512</name>
</gene>
<evidence type="ECO:0000256" key="9">
    <source>
        <dbReference type="ARBA" id="ARBA00022643"/>
    </source>
</evidence>
<dbReference type="CDD" id="cd11068">
    <property type="entry name" value="CYP120A1"/>
    <property type="match status" value="1"/>
</dbReference>
<dbReference type="PROSITE" id="PS00086">
    <property type="entry name" value="CYTOCHROME_P450"/>
    <property type="match status" value="1"/>
</dbReference>
<name>A0AA38PRX7_9AGAR</name>
<dbReference type="InterPro" id="IPR036396">
    <property type="entry name" value="Cyt_P450_sf"/>
</dbReference>
<keyword evidence="6" id="KW-0813">Transport</keyword>
<comment type="similarity">
    <text evidence="5 17">Belongs to the cytochrome P450 family.</text>
</comment>
<dbReference type="InterPro" id="IPR050196">
    <property type="entry name" value="Cytochrome_P450_Monoox"/>
</dbReference>
<dbReference type="AlphaFoldDB" id="A0AA38PRX7"/>
<comment type="caution">
    <text evidence="18">The sequence shown here is derived from an EMBL/GenBank/DDBJ whole genome shotgun (WGS) entry which is preliminary data.</text>
</comment>
<comment type="similarity">
    <text evidence="4">In the N-terminal section; belongs to the cytochrome P450 family.</text>
</comment>
<protein>
    <submittedName>
        <fullName evidence="18">Cytochrome P450</fullName>
    </submittedName>
</protein>
<dbReference type="GO" id="GO:0004497">
    <property type="term" value="F:monooxygenase activity"/>
    <property type="evidence" value="ECO:0007669"/>
    <property type="project" value="UniProtKB-KW"/>
</dbReference>
<keyword evidence="14 16" id="KW-0408">Iron</keyword>
<dbReference type="Pfam" id="PF00067">
    <property type="entry name" value="p450"/>
    <property type="match status" value="1"/>
</dbReference>